<dbReference type="EMBL" id="JBHUKR010000013">
    <property type="protein sequence ID" value="MFD2419623.1"/>
    <property type="molecule type" value="Genomic_DNA"/>
</dbReference>
<proteinExistence type="predicted"/>
<protein>
    <submittedName>
        <fullName evidence="4">FAD-dependent monooxygenase</fullName>
    </submittedName>
</protein>
<dbReference type="PROSITE" id="PS51257">
    <property type="entry name" value="PROKAR_LIPOPROTEIN"/>
    <property type="match status" value="1"/>
</dbReference>
<dbReference type="GO" id="GO:0004497">
    <property type="term" value="F:monooxygenase activity"/>
    <property type="evidence" value="ECO:0007669"/>
    <property type="project" value="UniProtKB-KW"/>
</dbReference>
<dbReference type="PANTHER" id="PTHR13789">
    <property type="entry name" value="MONOOXYGENASE"/>
    <property type="match status" value="1"/>
</dbReference>
<reference evidence="5" key="1">
    <citation type="journal article" date="2019" name="Int. J. Syst. Evol. Microbiol.">
        <title>The Global Catalogue of Microorganisms (GCM) 10K type strain sequencing project: providing services to taxonomists for standard genome sequencing and annotation.</title>
        <authorList>
            <consortium name="The Broad Institute Genomics Platform"/>
            <consortium name="The Broad Institute Genome Sequencing Center for Infectious Disease"/>
            <person name="Wu L."/>
            <person name="Ma J."/>
        </authorList>
    </citation>
    <scope>NUCLEOTIDE SEQUENCE [LARGE SCALE GENOMIC DNA]</scope>
    <source>
        <strain evidence="5">CGMCC 4.7645</strain>
    </source>
</reference>
<evidence type="ECO:0000256" key="2">
    <source>
        <dbReference type="ARBA" id="ARBA00023033"/>
    </source>
</evidence>
<dbReference type="SUPFAM" id="SSF51905">
    <property type="entry name" value="FAD/NAD(P)-binding domain"/>
    <property type="match status" value="1"/>
</dbReference>
<dbReference type="InterPro" id="IPR002938">
    <property type="entry name" value="FAD-bd"/>
</dbReference>
<feature type="domain" description="FAD-binding" evidence="3">
    <location>
        <begin position="297"/>
        <end position="360"/>
    </location>
</feature>
<dbReference type="Pfam" id="PF01494">
    <property type="entry name" value="FAD_binding_3"/>
    <property type="match status" value="1"/>
</dbReference>
<dbReference type="Gene3D" id="3.50.50.60">
    <property type="entry name" value="FAD/NAD(P)-binding domain"/>
    <property type="match status" value="1"/>
</dbReference>
<organism evidence="4 5">
    <name type="scientific">Amycolatopsis pigmentata</name>
    <dbReference type="NCBI Taxonomy" id="450801"/>
    <lineage>
        <taxon>Bacteria</taxon>
        <taxon>Bacillati</taxon>
        <taxon>Actinomycetota</taxon>
        <taxon>Actinomycetes</taxon>
        <taxon>Pseudonocardiales</taxon>
        <taxon>Pseudonocardiaceae</taxon>
        <taxon>Amycolatopsis</taxon>
    </lineage>
</organism>
<dbReference type="Proteomes" id="UP001597417">
    <property type="component" value="Unassembled WGS sequence"/>
</dbReference>
<dbReference type="RefSeq" id="WP_378267649.1">
    <property type="nucleotide sequence ID" value="NZ_JBHUKR010000013.1"/>
</dbReference>
<dbReference type="InterPro" id="IPR050493">
    <property type="entry name" value="FAD-dep_Monooxygenase_BioMet"/>
</dbReference>
<dbReference type="PANTHER" id="PTHR13789:SF309">
    <property type="entry name" value="PUTATIVE (AFU_ORTHOLOGUE AFUA_6G14510)-RELATED"/>
    <property type="match status" value="1"/>
</dbReference>
<dbReference type="PRINTS" id="PR00420">
    <property type="entry name" value="RNGMNOXGNASE"/>
</dbReference>
<evidence type="ECO:0000313" key="4">
    <source>
        <dbReference type="EMBL" id="MFD2419623.1"/>
    </source>
</evidence>
<evidence type="ECO:0000256" key="1">
    <source>
        <dbReference type="ARBA" id="ARBA00023002"/>
    </source>
</evidence>
<dbReference type="InterPro" id="IPR036188">
    <property type="entry name" value="FAD/NAD-bd_sf"/>
</dbReference>
<name>A0ABW5FXU8_9PSEU</name>
<keyword evidence="2 4" id="KW-0503">Monooxygenase</keyword>
<evidence type="ECO:0000259" key="3">
    <source>
        <dbReference type="Pfam" id="PF01494"/>
    </source>
</evidence>
<dbReference type="SUPFAM" id="SSF54373">
    <property type="entry name" value="FAD-linked reductases, C-terminal domain"/>
    <property type="match status" value="1"/>
</dbReference>
<accession>A0ABW5FXU8</accession>
<gene>
    <name evidence="4" type="ORF">ACFSXZ_25165</name>
</gene>
<sequence length="396" mass="43011">MNAPATRIAVVGGSIAGCAMALAAHRGTPAAGEVTVFERSLGELQDRGVGVGIHSALCQELLAEDYLDPRTPYVRLAGRKWITSDGDSYGGKVVGYQDFPFRAYNWGSLWQALRDRIPPGVEYRTRRVVSVAETPDDAVVTFADGTDERFDVVLGADGYRSAVRSAMFPEVRPRYAGYLLWRGTLPVSDLPEQDGLWEPHEAVGVAFPGGHLIMYLIPGRSGTPALNWALYSAPPAGLGPRWDDPTSLPQGGVDAALFDHFDSLGENMPPYWREMLARMPREEILAQPIYDLCVPACATGRLALVGDAAAVARPHTGRGAVKAVQDAVTIQSALNRGMDWPGALRAYAEQRGPVNRSLVELGRVLGDATVLDPPDWREMDQAGFGRWWADAIGRWT</sequence>
<evidence type="ECO:0000313" key="5">
    <source>
        <dbReference type="Proteomes" id="UP001597417"/>
    </source>
</evidence>
<comment type="caution">
    <text evidence="4">The sequence shown here is derived from an EMBL/GenBank/DDBJ whole genome shotgun (WGS) entry which is preliminary data.</text>
</comment>
<keyword evidence="5" id="KW-1185">Reference proteome</keyword>
<keyword evidence="1" id="KW-0560">Oxidoreductase</keyword>
<dbReference type="Gene3D" id="3.30.9.30">
    <property type="match status" value="1"/>
</dbReference>